<accession>S3JPT4</accession>
<proteinExistence type="predicted"/>
<dbReference type="AlphaFoldDB" id="S3JPT4"/>
<gene>
    <name evidence="1" type="ORF">HMPREF0201_03460</name>
</gene>
<dbReference type="HOGENOM" id="CLU_1843035_0_0_6"/>
<dbReference type="Pfam" id="PF09391">
    <property type="entry name" value="DUF2000"/>
    <property type="match status" value="1"/>
</dbReference>
<evidence type="ECO:0008006" key="3">
    <source>
        <dbReference type="Google" id="ProtNLM"/>
    </source>
</evidence>
<dbReference type="STRING" id="566551.HMPREF0201_03460"/>
<comment type="caution">
    <text evidence="1">The sequence shown here is derived from an EMBL/GenBank/DDBJ whole genome shotgun (WGS) entry which is preliminary data.</text>
</comment>
<dbReference type="InterPro" id="IPR023476">
    <property type="entry name" value="Pep_tRNA_hydro_II_dom_sf"/>
</dbReference>
<evidence type="ECO:0000313" key="2">
    <source>
        <dbReference type="Proteomes" id="UP000014585"/>
    </source>
</evidence>
<dbReference type="SUPFAM" id="SSF102462">
    <property type="entry name" value="Peptidyl-tRNA hydrolase II"/>
    <property type="match status" value="1"/>
</dbReference>
<dbReference type="InterPro" id="IPR018988">
    <property type="entry name" value="DUF2000"/>
</dbReference>
<sequence length="142" mass="15454">MNGEAGQMFDTKIAFIVRDDLPTWQRLNVVAFLGTGVAAASPEIMGAPYVDAKGREYGNLSGQPMLIFESDLAGLQTAHRKGLERELTLLPYVHAMFSTGHDAANREVFKAENADNMNLVGLAMRGPKKVVDKVIKGLALHK</sequence>
<reference evidence="1 2" key="1">
    <citation type="submission" date="2013-04" db="EMBL/GenBank/DDBJ databases">
        <authorList>
            <person name="Weinstock G."/>
            <person name="Sodergren E."/>
            <person name="Lobos E.A."/>
            <person name="Fulton L."/>
            <person name="Fulton R."/>
            <person name="Courtney L."/>
            <person name="Fronick C."/>
            <person name="O'Laughlin M."/>
            <person name="Godfrey J."/>
            <person name="Wilson R.M."/>
            <person name="Miner T."/>
            <person name="Farmer C."/>
            <person name="Delehaunty K."/>
            <person name="Cordes M."/>
            <person name="Minx P."/>
            <person name="Tomlinson C."/>
            <person name="Chen J."/>
            <person name="Wollam A."/>
            <person name="Pepin K.H."/>
            <person name="Palsikar V.B."/>
            <person name="Zhang X."/>
            <person name="Suruliraj S."/>
            <person name="Perna N.T."/>
            <person name="Plunkett G."/>
            <person name="Warren W."/>
            <person name="Mitreva M."/>
            <person name="Mardis E.R."/>
            <person name="Wilson R.K."/>
        </authorList>
    </citation>
    <scope>NUCLEOTIDE SEQUENCE [LARGE SCALE GENOMIC DNA]</scope>
    <source>
        <strain evidence="1 2">DSM 4568</strain>
    </source>
</reference>
<dbReference type="EMBL" id="ATDT01000031">
    <property type="protein sequence ID" value="EPF15224.1"/>
    <property type="molecule type" value="Genomic_DNA"/>
</dbReference>
<protein>
    <recommendedName>
        <fullName evidence="3">DUF2000 domain-containing protein</fullName>
    </recommendedName>
</protein>
<dbReference type="Proteomes" id="UP000014585">
    <property type="component" value="Unassembled WGS sequence"/>
</dbReference>
<name>S3JPT4_9ENTR</name>
<dbReference type="Gene3D" id="3.40.1490.10">
    <property type="entry name" value="Bit1"/>
    <property type="match status" value="1"/>
</dbReference>
<evidence type="ECO:0000313" key="1">
    <source>
        <dbReference type="EMBL" id="EPF15224.1"/>
    </source>
</evidence>
<organism evidence="1 2">
    <name type="scientific">Cedecea davisae DSM 4568</name>
    <dbReference type="NCBI Taxonomy" id="566551"/>
    <lineage>
        <taxon>Bacteria</taxon>
        <taxon>Pseudomonadati</taxon>
        <taxon>Pseudomonadota</taxon>
        <taxon>Gammaproteobacteria</taxon>
        <taxon>Enterobacterales</taxon>
        <taxon>Enterobacteriaceae</taxon>
        <taxon>Cedecea</taxon>
    </lineage>
</organism>
<dbReference type="PATRIC" id="fig|566551.4.peg.3152"/>